<keyword evidence="1" id="KW-0472">Membrane</keyword>
<keyword evidence="3" id="KW-1185">Reference proteome</keyword>
<comment type="caution">
    <text evidence="2">The sequence shown here is derived from an EMBL/GenBank/DDBJ whole genome shotgun (WGS) entry which is preliminary data.</text>
</comment>
<feature type="transmembrane region" description="Helical" evidence="1">
    <location>
        <begin position="46"/>
        <end position="64"/>
    </location>
</feature>
<evidence type="ECO:0000313" key="2">
    <source>
        <dbReference type="EMBL" id="PTE14010.1"/>
    </source>
</evidence>
<dbReference type="Proteomes" id="UP000241362">
    <property type="component" value="Unassembled WGS sequence"/>
</dbReference>
<gene>
    <name evidence="2" type="ORF">C5F44_11905</name>
</gene>
<evidence type="ECO:0000256" key="1">
    <source>
        <dbReference type="SAM" id="Phobius"/>
    </source>
</evidence>
<dbReference type="EMBL" id="PZKE01000010">
    <property type="protein sequence ID" value="PTE14010.1"/>
    <property type="molecule type" value="Genomic_DNA"/>
</dbReference>
<sequence>MTVVNLAAVKGAQVARFLRAPCTPLVLAGAGLRPAGSKGVRAMSRFRVLFLQIATALLYMGPLVAGLGGFGWAMLPPFVSIFVLWLVLLRPHQWPMTLADWRSGVGVGAALTQILSQILLVTVLFGVGRGIGGVLGTLPVMFPMLPVAMSFLALPLMRLAWNPDRALAEGVTIDALMEAARLPVGVNPLARDPARAAAALLALPDDAAPETVLGLLEQSAVPGKGWPPAAGLAAALARAPAARHAALRKALVLWGTDPALLAAGSAPGALRAAFAAAAQDDGLLADLLPRATALARALPDRLDQFPDALALRTLAQELGGDRAAELSALADLLPATPARGTSRAA</sequence>
<evidence type="ECO:0000313" key="3">
    <source>
        <dbReference type="Proteomes" id="UP000241362"/>
    </source>
</evidence>
<accession>A0A2T4J7X5</accession>
<feature type="transmembrane region" description="Helical" evidence="1">
    <location>
        <begin position="101"/>
        <end position="125"/>
    </location>
</feature>
<dbReference type="AlphaFoldDB" id="A0A2T4J7X5"/>
<keyword evidence="1" id="KW-1133">Transmembrane helix</keyword>
<feature type="transmembrane region" description="Helical" evidence="1">
    <location>
        <begin position="131"/>
        <end position="156"/>
    </location>
</feature>
<name>A0A2T4J7X5_FUSBL</name>
<organism evidence="2 3">
    <name type="scientific">Fuscovulum blasticum DSM 2131</name>
    <dbReference type="NCBI Taxonomy" id="1188250"/>
    <lineage>
        <taxon>Bacteria</taxon>
        <taxon>Pseudomonadati</taxon>
        <taxon>Pseudomonadota</taxon>
        <taxon>Alphaproteobacteria</taxon>
        <taxon>Rhodobacterales</taxon>
        <taxon>Paracoccaceae</taxon>
        <taxon>Pseudogemmobacter</taxon>
    </lineage>
</organism>
<proteinExistence type="predicted"/>
<keyword evidence="1" id="KW-0812">Transmembrane</keyword>
<reference evidence="2 3" key="1">
    <citation type="submission" date="2018-03" db="EMBL/GenBank/DDBJ databases">
        <title>Rhodobacter blasticus.</title>
        <authorList>
            <person name="Meyer T.E."/>
            <person name="Miller S."/>
            <person name="Lodha T."/>
            <person name="Gandham S."/>
            <person name="Chintalapati S."/>
            <person name="Chintalapati V.R."/>
        </authorList>
    </citation>
    <scope>NUCLEOTIDE SEQUENCE [LARGE SCALE GENOMIC DNA]</scope>
    <source>
        <strain evidence="2 3">DSM 2131</strain>
    </source>
</reference>
<protein>
    <submittedName>
        <fullName evidence="2">Uncharacterized protein</fullName>
    </submittedName>
</protein>